<name>A0A2T6C9C8_9BACL</name>
<sequence length="550" mass="62325">MAEQLHTTVGGLLDEVVSAQGEREGVVYPEKNLRWTYRDFRDQCNRVAKGLMKLGLKKGDHLAVWATNYPEWLVTQFATGKMGAVLVTVNTNYRTRELEYLLQQSDTETLILMEAFRDANYVDMLYEICPELHECAPGQLRSARLPRLKNVILLGEERRPGMFLWSDLLQMGDFVDDRKLMERSQSLHPDDVINMQYTSGTTGFPKGVMLTHNNIVNNAKNIAECMKLTPDDRMCIPVPFFHCFGCVLGTLACVTAGSTMVPVIEFDPLTVLRTVEKERCTALHGVPTMFIAELNHPEFDRFDLTSLRTGIMAGSNCPMEVMKRVMNVMGAEEITIAYGQTESSPVITQTRTDDPIERRVATVGKKLPNVEVKVVDPATGKEVPPGEQGELLTRGYHVMKGYYRMPEETRQAINDDGWLHTGDLATMDEAGYIRITGRLKDMIIRGGENIYPREIEEFLYTHPKILDVQVVGVPDEKYGEQVMAFVRVKEGETLALEELREFCDGKIARYKIPRYMKVVESYPMTASGKIQKFRLREQGVRELGLEVKSN</sequence>
<dbReference type="Proteomes" id="UP000244240">
    <property type="component" value="Unassembled WGS sequence"/>
</dbReference>
<dbReference type="InterPro" id="IPR045851">
    <property type="entry name" value="AMP-bd_C_sf"/>
</dbReference>
<dbReference type="Pfam" id="PF13193">
    <property type="entry name" value="AMP-binding_C"/>
    <property type="match status" value="1"/>
</dbReference>
<dbReference type="Gene3D" id="3.30.300.30">
    <property type="match status" value="1"/>
</dbReference>
<dbReference type="GO" id="GO:0006631">
    <property type="term" value="P:fatty acid metabolic process"/>
    <property type="evidence" value="ECO:0007669"/>
    <property type="project" value="TreeGrafter"/>
</dbReference>
<dbReference type="FunFam" id="3.30.300.30:FF:000008">
    <property type="entry name" value="2,3-dihydroxybenzoate-AMP ligase"/>
    <property type="match status" value="1"/>
</dbReference>
<dbReference type="SUPFAM" id="SSF56801">
    <property type="entry name" value="Acetyl-CoA synthetase-like"/>
    <property type="match status" value="1"/>
</dbReference>
<dbReference type="RefSeq" id="WP_108021376.1">
    <property type="nucleotide sequence ID" value="NZ_QBKR01000001.1"/>
</dbReference>
<dbReference type="Pfam" id="PF00501">
    <property type="entry name" value="AMP-binding"/>
    <property type="match status" value="1"/>
</dbReference>
<dbReference type="Gene3D" id="2.30.38.10">
    <property type="entry name" value="Luciferase, Domain 3"/>
    <property type="match status" value="1"/>
</dbReference>
<comment type="caution">
    <text evidence="5">The sequence shown here is derived from an EMBL/GenBank/DDBJ whole genome shotgun (WGS) entry which is preliminary data.</text>
</comment>
<dbReference type="InterPro" id="IPR020845">
    <property type="entry name" value="AMP-binding_CS"/>
</dbReference>
<dbReference type="CDD" id="cd05917">
    <property type="entry name" value="FACL_like_2"/>
    <property type="match status" value="1"/>
</dbReference>
<evidence type="ECO:0000259" key="4">
    <source>
        <dbReference type="Pfam" id="PF13193"/>
    </source>
</evidence>
<dbReference type="PANTHER" id="PTHR43201">
    <property type="entry name" value="ACYL-COA SYNTHETASE"/>
    <property type="match status" value="1"/>
</dbReference>
<keyword evidence="2" id="KW-0436">Ligase</keyword>
<evidence type="ECO:0000256" key="2">
    <source>
        <dbReference type="ARBA" id="ARBA00022598"/>
    </source>
</evidence>
<dbReference type="InterPro" id="IPR025110">
    <property type="entry name" value="AMP-bd_C"/>
</dbReference>
<dbReference type="Gene3D" id="3.40.50.980">
    <property type="match status" value="2"/>
</dbReference>
<evidence type="ECO:0000313" key="6">
    <source>
        <dbReference type="Proteomes" id="UP000244240"/>
    </source>
</evidence>
<dbReference type="InterPro" id="IPR000873">
    <property type="entry name" value="AMP-dep_synth/lig_dom"/>
</dbReference>
<accession>A0A2T6C9C8</accession>
<dbReference type="OrthoDB" id="9803968at2"/>
<evidence type="ECO:0000313" key="5">
    <source>
        <dbReference type="EMBL" id="PTX64883.1"/>
    </source>
</evidence>
<protein>
    <submittedName>
        <fullName evidence="5">Fatty-acyl-CoA synthase</fullName>
    </submittedName>
</protein>
<feature type="domain" description="AMP-binding enzyme C-terminal" evidence="4">
    <location>
        <begin position="454"/>
        <end position="529"/>
    </location>
</feature>
<dbReference type="PROSITE" id="PS00455">
    <property type="entry name" value="AMP_BINDING"/>
    <property type="match status" value="1"/>
</dbReference>
<organism evidence="5 6">
    <name type="scientific">Melghirimyces profundicolus</name>
    <dbReference type="NCBI Taxonomy" id="1242148"/>
    <lineage>
        <taxon>Bacteria</taxon>
        <taxon>Bacillati</taxon>
        <taxon>Bacillota</taxon>
        <taxon>Bacilli</taxon>
        <taxon>Bacillales</taxon>
        <taxon>Thermoactinomycetaceae</taxon>
        <taxon>Melghirimyces</taxon>
    </lineage>
</organism>
<keyword evidence="6" id="KW-1185">Reference proteome</keyword>
<evidence type="ECO:0000256" key="1">
    <source>
        <dbReference type="ARBA" id="ARBA00006432"/>
    </source>
</evidence>
<feature type="domain" description="AMP-dependent synthetase/ligase" evidence="3">
    <location>
        <begin position="14"/>
        <end position="403"/>
    </location>
</feature>
<gene>
    <name evidence="5" type="ORF">C8P63_101102</name>
</gene>
<dbReference type="PANTHER" id="PTHR43201:SF5">
    <property type="entry name" value="MEDIUM-CHAIN ACYL-COA LIGASE ACSF2, MITOCHONDRIAL"/>
    <property type="match status" value="1"/>
</dbReference>
<dbReference type="EMBL" id="QBKR01000001">
    <property type="protein sequence ID" value="PTX64883.1"/>
    <property type="molecule type" value="Genomic_DNA"/>
</dbReference>
<dbReference type="AlphaFoldDB" id="A0A2T6C9C8"/>
<dbReference type="NCBIfam" id="NF009233">
    <property type="entry name" value="PRK12583.1"/>
    <property type="match status" value="1"/>
</dbReference>
<proteinExistence type="inferred from homology"/>
<evidence type="ECO:0000259" key="3">
    <source>
        <dbReference type="Pfam" id="PF00501"/>
    </source>
</evidence>
<reference evidence="5 6" key="1">
    <citation type="submission" date="2018-04" db="EMBL/GenBank/DDBJ databases">
        <title>Genomic Encyclopedia of Archaeal and Bacterial Type Strains, Phase II (KMG-II): from individual species to whole genera.</title>
        <authorList>
            <person name="Goeker M."/>
        </authorList>
    </citation>
    <scope>NUCLEOTIDE SEQUENCE [LARGE SCALE GENOMIC DNA]</scope>
    <source>
        <strain evidence="5 6">DSM 45787</strain>
    </source>
</reference>
<dbReference type="FunFam" id="3.40.50.12780:FF:000003">
    <property type="entry name" value="Long-chain-fatty-acid--CoA ligase FadD"/>
    <property type="match status" value="1"/>
</dbReference>
<comment type="similarity">
    <text evidence="1">Belongs to the ATP-dependent AMP-binding enzyme family.</text>
</comment>
<dbReference type="GO" id="GO:0031956">
    <property type="term" value="F:medium-chain fatty acid-CoA ligase activity"/>
    <property type="evidence" value="ECO:0007669"/>
    <property type="project" value="TreeGrafter"/>
</dbReference>